<dbReference type="PANTHER" id="PTHR11113:SF2">
    <property type="entry name" value="ADENINE DEAMINASE"/>
    <property type="match status" value="1"/>
</dbReference>
<dbReference type="Proteomes" id="UP000243374">
    <property type="component" value="Unassembled WGS sequence"/>
</dbReference>
<dbReference type="GO" id="GO:0006146">
    <property type="term" value="P:adenine catabolic process"/>
    <property type="evidence" value="ECO:0007669"/>
    <property type="project" value="InterPro"/>
</dbReference>
<dbReference type="InterPro" id="IPR006680">
    <property type="entry name" value="Amidohydro-rel"/>
</dbReference>
<dbReference type="GO" id="GO:0000034">
    <property type="term" value="F:adenine deaminase activity"/>
    <property type="evidence" value="ECO:0007669"/>
    <property type="project" value="UniProtKB-UniRule"/>
</dbReference>
<dbReference type="Gene3D" id="3.20.20.140">
    <property type="entry name" value="Metal-dependent hydrolases"/>
    <property type="match status" value="1"/>
</dbReference>
<dbReference type="InterPro" id="IPR026912">
    <property type="entry name" value="Adenine_deam_C"/>
</dbReference>
<dbReference type="InterPro" id="IPR011059">
    <property type="entry name" value="Metal-dep_hydrolase_composite"/>
</dbReference>
<evidence type="ECO:0000256" key="1">
    <source>
        <dbReference type="ARBA" id="ARBA00006773"/>
    </source>
</evidence>
<evidence type="ECO:0000259" key="7">
    <source>
        <dbReference type="Pfam" id="PF01979"/>
    </source>
</evidence>
<dbReference type="EC" id="3.5.4.2" evidence="2 6"/>
<dbReference type="SUPFAM" id="SSF51556">
    <property type="entry name" value="Metallo-dependent hydrolases"/>
    <property type="match status" value="1"/>
</dbReference>
<comment type="cofactor">
    <cofactor evidence="6">
        <name>Mn(2+)</name>
        <dbReference type="ChEBI" id="CHEBI:29035"/>
    </cofactor>
</comment>
<evidence type="ECO:0000256" key="3">
    <source>
        <dbReference type="ARBA" id="ARBA00022801"/>
    </source>
</evidence>
<dbReference type="OrthoDB" id="9766983at2"/>
<dbReference type="CDD" id="cd01295">
    <property type="entry name" value="AdeC"/>
    <property type="match status" value="1"/>
</dbReference>
<comment type="similarity">
    <text evidence="1 6">Belongs to the metallo-dependent hydrolases superfamily. Adenine deaminase family.</text>
</comment>
<reference evidence="9 10" key="1">
    <citation type="submission" date="2016-10" db="EMBL/GenBank/DDBJ databases">
        <authorList>
            <person name="Varghese N."/>
            <person name="Submissions S."/>
        </authorList>
    </citation>
    <scope>NUCLEOTIDE SEQUENCE [LARGE SCALE GENOMIC DNA]</scope>
    <source>
        <strain evidence="9 10">22B</strain>
    </source>
</reference>
<dbReference type="Gene3D" id="2.30.40.10">
    <property type="entry name" value="Urease, subunit C, domain 1"/>
    <property type="match status" value="1"/>
</dbReference>
<proteinExistence type="inferred from homology"/>
<sequence>MDRQSYLQVKEVMDGKKPADLLLRNCNIVNVFTGEIIHSNLAVCAGHFVFWSKTGRGKEEIDVEDKYIVPGLIDAHMHFESTMVQPRDLLSEAVKHGTTTFITDPHEAANVSGVKGIQYILDQTDNAPANVYITMPSCVPATPLDDNGYELTAEEMKSFANNPRVLGLAEVMDTEAVINGDEKMFKKLEIFDQNHIIDGHIPSLSGINLMKYAAAGIDTDHESITFESALEKARLGIQVLIREGSAAHNEGNLIKGIMNSEIDNCNFSFCTDDRHVEDTVKIGHIDNNVRIALSLGMKPIDAIKIATINTARRYGLKHLGAVAPGYQADFIIVDDLTKFNVERVFIKGKEIKGKNDFEGGPECPEELKHTVKIPHITPDRFRLPVDEKPVHVISIVPQEITTEDVLIRFNPTDNFQAYGDFKKIASIERHKNTGMVGVAIANGYGIQNGAIAISVAHDSHNIIVIGDNDNDMATAVNEIGRLQGGIVIVEKGKVFDSLPLPIMGLLSNENCDKVREKVEILMNKAYEMGVYRDIDPFITLSFLSLTVIPKLRIIPRGLVSMGDYGPELIK</sequence>
<keyword evidence="4 6" id="KW-0464">Manganese</keyword>
<evidence type="ECO:0000256" key="5">
    <source>
        <dbReference type="ARBA" id="ARBA00047720"/>
    </source>
</evidence>
<comment type="catalytic activity">
    <reaction evidence="5 6">
        <text>adenine + H2O + H(+) = hypoxanthine + NH4(+)</text>
        <dbReference type="Rhea" id="RHEA:23688"/>
        <dbReference type="ChEBI" id="CHEBI:15377"/>
        <dbReference type="ChEBI" id="CHEBI:15378"/>
        <dbReference type="ChEBI" id="CHEBI:16708"/>
        <dbReference type="ChEBI" id="CHEBI:17368"/>
        <dbReference type="ChEBI" id="CHEBI:28938"/>
        <dbReference type="EC" id="3.5.4.2"/>
    </reaction>
</comment>
<evidence type="ECO:0000313" key="10">
    <source>
        <dbReference type="Proteomes" id="UP000243374"/>
    </source>
</evidence>
<dbReference type="AlphaFoldDB" id="A0A662Z7M7"/>
<feature type="domain" description="Adenine deaminase C-terminal" evidence="8">
    <location>
        <begin position="407"/>
        <end position="561"/>
    </location>
</feature>
<dbReference type="EMBL" id="FOSF01000001">
    <property type="protein sequence ID" value="SFJ73631.1"/>
    <property type="molecule type" value="Genomic_DNA"/>
</dbReference>
<dbReference type="InterPro" id="IPR006679">
    <property type="entry name" value="Adenine_deam"/>
</dbReference>
<dbReference type="InterPro" id="IPR032466">
    <property type="entry name" value="Metal_Hydrolase"/>
</dbReference>
<evidence type="ECO:0000256" key="6">
    <source>
        <dbReference type="HAMAP-Rule" id="MF_01518"/>
    </source>
</evidence>
<evidence type="ECO:0000256" key="4">
    <source>
        <dbReference type="ARBA" id="ARBA00023211"/>
    </source>
</evidence>
<evidence type="ECO:0000259" key="8">
    <source>
        <dbReference type="Pfam" id="PF13382"/>
    </source>
</evidence>
<dbReference type="Pfam" id="PF01979">
    <property type="entry name" value="Amidohydro_1"/>
    <property type="match status" value="1"/>
</dbReference>
<organism evidence="9 10">
    <name type="scientific">Succinivibrio dextrinosolvens</name>
    <dbReference type="NCBI Taxonomy" id="83771"/>
    <lineage>
        <taxon>Bacteria</taxon>
        <taxon>Pseudomonadati</taxon>
        <taxon>Pseudomonadota</taxon>
        <taxon>Gammaproteobacteria</taxon>
        <taxon>Aeromonadales</taxon>
        <taxon>Succinivibrionaceae</taxon>
        <taxon>Succinivibrio</taxon>
    </lineage>
</organism>
<accession>A0A662Z7M7</accession>
<dbReference type="HAMAP" id="MF_01518">
    <property type="entry name" value="Adenine_deamin"/>
    <property type="match status" value="1"/>
</dbReference>
<keyword evidence="3 6" id="KW-0378">Hydrolase</keyword>
<protein>
    <recommendedName>
        <fullName evidence="2 6">Adenine deaminase</fullName>
        <shortName evidence="6">Adenase</shortName>
        <shortName evidence="6">Adenine aminase</shortName>
        <ecNumber evidence="2 6">3.5.4.2</ecNumber>
    </recommendedName>
</protein>
<feature type="domain" description="Amidohydrolase-related" evidence="7">
    <location>
        <begin position="67"/>
        <end position="350"/>
    </location>
</feature>
<dbReference type="RefSeq" id="WP_074837906.1">
    <property type="nucleotide sequence ID" value="NZ_CP047056.1"/>
</dbReference>
<dbReference type="SUPFAM" id="SSF51338">
    <property type="entry name" value="Composite domain of metallo-dependent hydrolases"/>
    <property type="match status" value="1"/>
</dbReference>
<evidence type="ECO:0000256" key="2">
    <source>
        <dbReference type="ARBA" id="ARBA00012782"/>
    </source>
</evidence>
<dbReference type="Pfam" id="PF13382">
    <property type="entry name" value="Adenine_deam_C"/>
    <property type="match status" value="1"/>
</dbReference>
<dbReference type="NCBIfam" id="TIGR01178">
    <property type="entry name" value="ade"/>
    <property type="match status" value="1"/>
</dbReference>
<dbReference type="PANTHER" id="PTHR11113">
    <property type="entry name" value="N-ACETYLGLUCOSAMINE-6-PHOSPHATE DEACETYLASE"/>
    <property type="match status" value="1"/>
</dbReference>
<name>A0A662Z7M7_9GAMM</name>
<evidence type="ECO:0000313" key="9">
    <source>
        <dbReference type="EMBL" id="SFJ73631.1"/>
    </source>
</evidence>
<keyword evidence="10" id="KW-1185">Reference proteome</keyword>
<gene>
    <name evidence="6" type="primary">ade</name>
    <name evidence="9" type="ORF">SAMN04487865_100188</name>
</gene>